<proteinExistence type="predicted"/>
<name>A0A2S6G1W3_9GAMM</name>
<dbReference type="Proteomes" id="UP000239446">
    <property type="component" value="Unassembled WGS sequence"/>
</dbReference>
<evidence type="ECO:0000313" key="4">
    <source>
        <dbReference type="Proteomes" id="UP000239446"/>
    </source>
</evidence>
<accession>A0A2S6G1W3</accession>
<dbReference type="Proteomes" id="UP000239648">
    <property type="component" value="Unassembled WGS sequence"/>
</dbReference>
<evidence type="ECO:0000256" key="1">
    <source>
        <dbReference type="SAM" id="Coils"/>
    </source>
</evidence>
<evidence type="ECO:0000313" key="3">
    <source>
        <dbReference type="EMBL" id="PPK50828.1"/>
    </source>
</evidence>
<organism evidence="3 4">
    <name type="scientific">Marinobacter persicus</name>
    <dbReference type="NCBI Taxonomy" id="930118"/>
    <lineage>
        <taxon>Bacteria</taxon>
        <taxon>Pseudomonadati</taxon>
        <taxon>Pseudomonadota</taxon>
        <taxon>Gammaproteobacteria</taxon>
        <taxon>Pseudomonadales</taxon>
        <taxon>Marinobacteraceae</taxon>
        <taxon>Marinobacter</taxon>
    </lineage>
</organism>
<dbReference type="OrthoDB" id="6054508at2"/>
<keyword evidence="5" id="KW-1185">Reference proteome</keyword>
<evidence type="ECO:0000313" key="5">
    <source>
        <dbReference type="Proteomes" id="UP000239648"/>
    </source>
</evidence>
<dbReference type="RefSeq" id="WP_104417623.1">
    <property type="nucleotide sequence ID" value="NZ_PTIT01000055.1"/>
</dbReference>
<comment type="caution">
    <text evidence="3">The sequence shown here is derived from an EMBL/GenBank/DDBJ whole genome shotgun (WGS) entry which is preliminary data.</text>
</comment>
<keyword evidence="1" id="KW-0175">Coiled coil</keyword>
<gene>
    <name evidence="3" type="ORF">B0H24_10607</name>
    <name evidence="2" type="ORF">BY455_1557</name>
</gene>
<dbReference type="AlphaFoldDB" id="A0A2S6G1W3"/>
<dbReference type="EMBL" id="PTIT01000055">
    <property type="protein sequence ID" value="PPK49807.1"/>
    <property type="molecule type" value="Genomic_DNA"/>
</dbReference>
<dbReference type="EMBL" id="PTIU01000060">
    <property type="protein sequence ID" value="PPK50828.1"/>
    <property type="molecule type" value="Genomic_DNA"/>
</dbReference>
<sequence length="141" mass="16864">MDSAVIISFLIAFIAWREWSTNRQRLKFELFDRRYEVYLVIAEALANVGVEGRVRPGAEFDFLRKTNKAYFLFGCASWVKFLIDDIYKKMVNLQRIEAELESAEGEQRKQLIQESREVKNWMECTLHELEGKFEYFLKLRH</sequence>
<protein>
    <submittedName>
        <fullName evidence="3">Uncharacterized protein</fullName>
    </submittedName>
</protein>
<reference evidence="3 4" key="2">
    <citation type="submission" date="2018-02" db="EMBL/GenBank/DDBJ databases">
        <title>Subsurface microbial communities from deep shales in Ohio and West Virginia, USA.</title>
        <authorList>
            <person name="Wrighton K."/>
        </authorList>
    </citation>
    <scope>NUCLEOTIDE SEQUENCE [LARGE SCALE GENOMIC DNA]</scope>
    <source>
        <strain evidence="3 4">UTICA-S1B9</strain>
    </source>
</reference>
<evidence type="ECO:0000313" key="2">
    <source>
        <dbReference type="EMBL" id="PPK49807.1"/>
    </source>
</evidence>
<reference evidence="2 5" key="1">
    <citation type="submission" date="2018-02" db="EMBL/GenBank/DDBJ databases">
        <title>Deep subsurface shale carbon reservoir microbial communities from Ohio and West Virginia, USA.</title>
        <authorList>
            <person name="Wrighton K."/>
        </authorList>
    </citation>
    <scope>NUCLEOTIDE SEQUENCE [LARGE SCALE GENOMIC DNA]</scope>
    <source>
        <strain evidence="2 5">UTICA-S1B6</strain>
    </source>
</reference>
<feature type="coiled-coil region" evidence="1">
    <location>
        <begin position="86"/>
        <end position="113"/>
    </location>
</feature>